<evidence type="ECO:0000313" key="2">
    <source>
        <dbReference type="Proteomes" id="UP000238312"/>
    </source>
</evidence>
<comment type="caution">
    <text evidence="1">The sequence shown here is derived from an EMBL/GenBank/DDBJ whole genome shotgun (WGS) entry which is preliminary data.</text>
</comment>
<organism evidence="1 2">
    <name type="scientific">Nonomuraea fuscirosea</name>
    <dbReference type="NCBI Taxonomy" id="1291556"/>
    <lineage>
        <taxon>Bacteria</taxon>
        <taxon>Bacillati</taxon>
        <taxon>Actinomycetota</taxon>
        <taxon>Actinomycetes</taxon>
        <taxon>Streptosporangiales</taxon>
        <taxon>Streptosporangiaceae</taxon>
        <taxon>Nonomuraea</taxon>
    </lineage>
</organism>
<protein>
    <submittedName>
        <fullName evidence="1">Uncharacterized protein</fullName>
    </submittedName>
</protein>
<accession>A0A2T0N2H4</accession>
<reference evidence="1 2" key="1">
    <citation type="submission" date="2018-03" db="EMBL/GenBank/DDBJ databases">
        <title>Genomic Encyclopedia of Type Strains, Phase III (KMG-III): the genomes of soil and plant-associated and newly described type strains.</title>
        <authorList>
            <person name="Whitman W."/>
        </authorList>
    </citation>
    <scope>NUCLEOTIDE SEQUENCE [LARGE SCALE GENOMIC DNA]</scope>
    <source>
        <strain evidence="1 2">CGMCC 4.7104</strain>
    </source>
</reference>
<proteinExistence type="predicted"/>
<keyword evidence="2" id="KW-1185">Reference proteome</keyword>
<dbReference type="AlphaFoldDB" id="A0A2T0N2H4"/>
<dbReference type="EMBL" id="PVNG01000006">
    <property type="protein sequence ID" value="PRX66145.1"/>
    <property type="molecule type" value="Genomic_DNA"/>
</dbReference>
<dbReference type="Proteomes" id="UP000238312">
    <property type="component" value="Unassembled WGS sequence"/>
</dbReference>
<sequence length="102" mass="10299">MVQVGAVVAISALVTTACSGDEVTADCVLAKPQPDGSYLVVDEHRCSGDSHGAYVYVYGGGRSSTVVRGGTTVRPKDARIVTRKGTVVQRGGFGRGGKGGGG</sequence>
<evidence type="ECO:0000313" key="1">
    <source>
        <dbReference type="EMBL" id="PRX66145.1"/>
    </source>
</evidence>
<gene>
    <name evidence="1" type="ORF">B0I32_106281</name>
</gene>
<name>A0A2T0N2H4_9ACTN</name>